<sequence length="223" mass="25347">MDSNISLGTLFAALQPHPNLFSMPLNVLTCFICCASLLKDDILQLQSYKVPINVAPTFLPSTITSFLTDCFDLSSEDVDSLWNMVKEAVWMQLSMESEKAMCTGLFQQYGTHRGITLLTLYPPFKACQNPSCPMDYRSQLLEKEESCHVVIFTYGDGAQPVWSIHLKCRHCHTNYHNNFSVNGLTRTYYGGVPQYIQVGEHQFAEEKLILHWIDLMLNAYGPF</sequence>
<gene>
    <name evidence="2" type="ORF">JVT61DRAFT_8523</name>
</gene>
<feature type="domain" description="CxC5 like cysteine cluster associated with KDZ" evidence="1">
    <location>
        <begin position="116"/>
        <end position="219"/>
    </location>
</feature>
<proteinExistence type="predicted"/>
<dbReference type="Proteomes" id="UP000683000">
    <property type="component" value="Unassembled WGS sequence"/>
</dbReference>
<dbReference type="Pfam" id="PF18718">
    <property type="entry name" value="CxC5"/>
    <property type="match status" value="1"/>
</dbReference>
<dbReference type="EMBL" id="JAGFBS010000003">
    <property type="protein sequence ID" value="KAG6380404.1"/>
    <property type="molecule type" value="Genomic_DNA"/>
</dbReference>
<keyword evidence="3" id="KW-1185">Reference proteome</keyword>
<dbReference type="InterPro" id="IPR041539">
    <property type="entry name" value="CxC5"/>
</dbReference>
<dbReference type="OrthoDB" id="2688148at2759"/>
<accession>A0A8I2YW55</accession>
<reference evidence="2" key="1">
    <citation type="submission" date="2021-03" db="EMBL/GenBank/DDBJ databases">
        <title>Evolutionary innovations through gain and loss of genes in the ectomycorrhizal Boletales.</title>
        <authorList>
            <person name="Wu G."/>
            <person name="Miyauchi S."/>
            <person name="Morin E."/>
            <person name="Yang Z.-L."/>
            <person name="Xu J."/>
            <person name="Martin F.M."/>
        </authorList>
    </citation>
    <scope>NUCLEOTIDE SEQUENCE</scope>
    <source>
        <strain evidence="2">BR01</strain>
    </source>
</reference>
<evidence type="ECO:0000259" key="1">
    <source>
        <dbReference type="Pfam" id="PF18718"/>
    </source>
</evidence>
<comment type="caution">
    <text evidence="2">The sequence shown here is derived from an EMBL/GenBank/DDBJ whole genome shotgun (WGS) entry which is preliminary data.</text>
</comment>
<protein>
    <recommendedName>
        <fullName evidence="1">CxC5 like cysteine cluster associated with KDZ domain-containing protein</fullName>
    </recommendedName>
</protein>
<organism evidence="2 3">
    <name type="scientific">Boletus reticuloceps</name>
    <dbReference type="NCBI Taxonomy" id="495285"/>
    <lineage>
        <taxon>Eukaryota</taxon>
        <taxon>Fungi</taxon>
        <taxon>Dikarya</taxon>
        <taxon>Basidiomycota</taxon>
        <taxon>Agaricomycotina</taxon>
        <taxon>Agaricomycetes</taxon>
        <taxon>Agaricomycetidae</taxon>
        <taxon>Boletales</taxon>
        <taxon>Boletineae</taxon>
        <taxon>Boletaceae</taxon>
        <taxon>Boletoideae</taxon>
        <taxon>Boletus</taxon>
    </lineage>
</organism>
<name>A0A8I2YW55_9AGAM</name>
<evidence type="ECO:0000313" key="3">
    <source>
        <dbReference type="Proteomes" id="UP000683000"/>
    </source>
</evidence>
<evidence type="ECO:0000313" key="2">
    <source>
        <dbReference type="EMBL" id="KAG6380404.1"/>
    </source>
</evidence>
<dbReference type="AlphaFoldDB" id="A0A8I2YW55"/>